<dbReference type="AlphaFoldDB" id="A0A813DSV5"/>
<proteinExistence type="predicted"/>
<keyword evidence="3" id="KW-1185">Reference proteome</keyword>
<evidence type="ECO:0000256" key="1">
    <source>
        <dbReference type="SAM" id="MobiDB-lite"/>
    </source>
</evidence>
<evidence type="ECO:0000313" key="3">
    <source>
        <dbReference type="Proteomes" id="UP000654075"/>
    </source>
</evidence>
<feature type="compositionally biased region" description="Basic and acidic residues" evidence="1">
    <location>
        <begin position="172"/>
        <end position="198"/>
    </location>
</feature>
<accession>A0A813DSV5</accession>
<evidence type="ECO:0000313" key="2">
    <source>
        <dbReference type="EMBL" id="CAE8592391.1"/>
    </source>
</evidence>
<organism evidence="2 3">
    <name type="scientific">Polarella glacialis</name>
    <name type="common">Dinoflagellate</name>
    <dbReference type="NCBI Taxonomy" id="89957"/>
    <lineage>
        <taxon>Eukaryota</taxon>
        <taxon>Sar</taxon>
        <taxon>Alveolata</taxon>
        <taxon>Dinophyceae</taxon>
        <taxon>Suessiales</taxon>
        <taxon>Suessiaceae</taxon>
        <taxon>Polarella</taxon>
    </lineage>
</organism>
<sequence>VVFPVCIPDQGTFDWLDMWLAQNPDYTELSDRALLNWCEKSGVSRQRGYGWKSCNDKPDMSTGIPQIDDFGVRKIINTIAAAHKRNFVVMEVKGNLLAPERKELLSRFSSSSFQKVAQVMMGEPKADFKKKVLELLLKEKQEKSDGEFKVKKAEEVRKRLADTKEKELALEQRKKERAARKAEREAKKAAAEAQKAEGGEAQPPGRVVVDEEMKAEDEDEEEEVVAPAAADDEKPPTVELTAEEKTQAFRKFQSSDLSPVALAFSFGAFILPEKVEGFDEVQYEWSPVAKCTEYLKDWKQNLKMITRVE</sequence>
<feature type="non-terminal residue" evidence="2">
    <location>
        <position position="309"/>
    </location>
</feature>
<gene>
    <name evidence="2" type="ORF">PGLA1383_LOCUS11046</name>
</gene>
<reference evidence="2" key="1">
    <citation type="submission" date="2021-02" db="EMBL/GenBank/DDBJ databases">
        <authorList>
            <person name="Dougan E. K."/>
            <person name="Rhodes N."/>
            <person name="Thang M."/>
            <person name="Chan C."/>
        </authorList>
    </citation>
    <scope>NUCLEOTIDE SEQUENCE</scope>
</reference>
<dbReference type="EMBL" id="CAJNNV010005644">
    <property type="protein sequence ID" value="CAE8592391.1"/>
    <property type="molecule type" value="Genomic_DNA"/>
</dbReference>
<protein>
    <submittedName>
        <fullName evidence="2">Uncharacterized protein</fullName>
    </submittedName>
</protein>
<feature type="compositionally biased region" description="Acidic residues" evidence="1">
    <location>
        <begin position="213"/>
        <end position="224"/>
    </location>
</feature>
<dbReference type="Proteomes" id="UP000654075">
    <property type="component" value="Unassembled WGS sequence"/>
</dbReference>
<feature type="non-terminal residue" evidence="2">
    <location>
        <position position="1"/>
    </location>
</feature>
<comment type="caution">
    <text evidence="2">The sequence shown here is derived from an EMBL/GenBank/DDBJ whole genome shotgun (WGS) entry which is preliminary data.</text>
</comment>
<dbReference type="OrthoDB" id="445357at2759"/>
<feature type="region of interest" description="Disordered" evidence="1">
    <location>
        <begin position="172"/>
        <end position="237"/>
    </location>
</feature>
<name>A0A813DSV5_POLGL</name>